<dbReference type="GO" id="GO:0007399">
    <property type="term" value="P:nervous system development"/>
    <property type="evidence" value="ECO:0007669"/>
    <property type="project" value="UniProtKB-ARBA"/>
</dbReference>
<dbReference type="PANTHER" id="PTHR12533">
    <property type="entry name" value="NFAT"/>
    <property type="match status" value="1"/>
</dbReference>
<feature type="region of interest" description="Disordered" evidence="21">
    <location>
        <begin position="837"/>
        <end position="863"/>
    </location>
</feature>
<evidence type="ECO:0000256" key="12">
    <source>
        <dbReference type="ARBA" id="ARBA00023015"/>
    </source>
</evidence>
<comment type="subunit">
    <text evidence="18">Homodimer when bound to DNA, completely encircles its DNA target. Interacts with CIDEC; this interaction is direct and retains NFAT5 in the cytoplasm. Does not bind with Fos and Jun transcription factors. Interacts with DDX5 and DDX17; this interaction leads to DDX5/DDX17 recruitment to LNC2 and S100A4 promoters and NFAT5-mediated DDX5/DDX17-enhanced transactivation.</text>
</comment>
<evidence type="ECO:0000256" key="9">
    <source>
        <dbReference type="ARBA" id="ARBA00022765"/>
    </source>
</evidence>
<dbReference type="SMART" id="SM00429">
    <property type="entry name" value="IPT"/>
    <property type="match status" value="1"/>
</dbReference>
<dbReference type="InterPro" id="IPR011539">
    <property type="entry name" value="RHD_DNA_bind_dom"/>
</dbReference>
<comment type="function">
    <text evidence="17">Transcription factor involved, among others, in the transcriptional regulation of osmoprotective and inflammatory genes. Binds the DNA consensus sequence 5'-[ACT][AG]TGGAAA[CAT]A[TA][ATC][CA][ATG][GT][GAC][CG][CT]-3'. Mediates the transcriptional response to hypertonicity. Positively regulates the transcription of LCN2 and S100A4 genes; optimal transactivation of these genes requires the presence of DDX5/DDX17. Also involved in the DNA damage response by preventing formation of R-loops; R-loops are composed of a DNA:RNA hybrid and the associated non-template single-stranded DNA.</text>
</comment>
<keyword evidence="6" id="KW-1017">Isopeptide bond</keyword>
<evidence type="ECO:0000256" key="19">
    <source>
        <dbReference type="ARBA" id="ARBA00072227"/>
    </source>
</evidence>
<dbReference type="InterPro" id="IPR013783">
    <property type="entry name" value="Ig-like_fold"/>
</dbReference>
<evidence type="ECO:0000256" key="3">
    <source>
        <dbReference type="ARBA" id="ARBA00004496"/>
    </source>
</evidence>
<keyword evidence="8" id="KW-0227">DNA damage</keyword>
<feature type="compositionally biased region" description="Pro residues" evidence="21">
    <location>
        <begin position="710"/>
        <end position="720"/>
    </location>
</feature>
<dbReference type="Gene3D" id="2.60.40.340">
    <property type="entry name" value="Rel homology domain (RHD), DNA-binding domain"/>
    <property type="match status" value="1"/>
</dbReference>
<dbReference type="GO" id="GO:0000978">
    <property type="term" value="F:RNA polymerase II cis-regulatory region sequence-specific DNA binding"/>
    <property type="evidence" value="ECO:0007669"/>
    <property type="project" value="InterPro"/>
</dbReference>
<proteinExistence type="predicted"/>
<dbReference type="GO" id="GO:0005737">
    <property type="term" value="C:cytoplasm"/>
    <property type="evidence" value="ECO:0007669"/>
    <property type="project" value="UniProtKB-SubCell"/>
</dbReference>
<evidence type="ECO:0000256" key="17">
    <source>
        <dbReference type="ARBA" id="ARBA00055141"/>
    </source>
</evidence>
<feature type="region of interest" description="Disordered" evidence="21">
    <location>
        <begin position="216"/>
        <end position="241"/>
    </location>
</feature>
<keyword evidence="7" id="KW-0597">Phosphoprotein</keyword>
<feature type="compositionally biased region" description="Polar residues" evidence="21">
    <location>
        <begin position="619"/>
        <end position="653"/>
    </location>
</feature>
<keyword evidence="5" id="KW-0963">Cytoplasm</keyword>
<keyword evidence="15" id="KW-0804">Transcription</keyword>
<dbReference type="FunFam" id="2.60.40.10:FF:000174">
    <property type="entry name" value="Nuclear factor of activated T-cells 5, tonicity-responsive"/>
    <property type="match status" value="1"/>
</dbReference>
<gene>
    <name evidence="23" type="ORF">COCON_G00102760</name>
</gene>
<dbReference type="Pfam" id="PF00554">
    <property type="entry name" value="RHD_DNA_bind"/>
    <property type="match status" value="1"/>
</dbReference>
<dbReference type="Proteomes" id="UP001152803">
    <property type="component" value="Unassembled WGS sequence"/>
</dbReference>
<dbReference type="InterPro" id="IPR002909">
    <property type="entry name" value="IPT_dom"/>
</dbReference>
<protein>
    <recommendedName>
        <fullName evidence="19">Nuclear factor of activated T-cells 5</fullName>
    </recommendedName>
    <alternativeName>
        <fullName evidence="20">T-cell transcription factor NFAT5</fullName>
    </alternativeName>
</protein>
<feature type="region of interest" description="Disordered" evidence="21">
    <location>
        <begin position="703"/>
        <end position="724"/>
    </location>
</feature>
<keyword evidence="12" id="KW-0805">Transcription regulation</keyword>
<evidence type="ECO:0000256" key="15">
    <source>
        <dbReference type="ARBA" id="ARBA00023163"/>
    </source>
</evidence>
<evidence type="ECO:0000313" key="24">
    <source>
        <dbReference type="Proteomes" id="UP001152803"/>
    </source>
</evidence>
<evidence type="ECO:0000313" key="23">
    <source>
        <dbReference type="EMBL" id="KAJ8271417.1"/>
    </source>
</evidence>
<dbReference type="InterPro" id="IPR008366">
    <property type="entry name" value="NFAT"/>
</dbReference>
<evidence type="ECO:0000256" key="11">
    <source>
        <dbReference type="ARBA" id="ARBA00022990"/>
    </source>
</evidence>
<feature type="region of interest" description="Disordered" evidence="21">
    <location>
        <begin position="918"/>
        <end position="938"/>
    </location>
</feature>
<reference evidence="23" key="1">
    <citation type="journal article" date="2023" name="Science">
        <title>Genome structures resolve the early diversification of teleost fishes.</title>
        <authorList>
            <person name="Parey E."/>
            <person name="Louis A."/>
            <person name="Montfort J."/>
            <person name="Bouchez O."/>
            <person name="Roques C."/>
            <person name="Iampietro C."/>
            <person name="Lluch J."/>
            <person name="Castinel A."/>
            <person name="Donnadieu C."/>
            <person name="Desvignes T."/>
            <person name="Floi Bucao C."/>
            <person name="Jouanno E."/>
            <person name="Wen M."/>
            <person name="Mejri S."/>
            <person name="Dirks R."/>
            <person name="Jansen H."/>
            <person name="Henkel C."/>
            <person name="Chen W.J."/>
            <person name="Zahm M."/>
            <person name="Cabau C."/>
            <person name="Klopp C."/>
            <person name="Thompson A.W."/>
            <person name="Robinson-Rechavi M."/>
            <person name="Braasch I."/>
            <person name="Lecointre G."/>
            <person name="Bobe J."/>
            <person name="Postlethwait J.H."/>
            <person name="Berthelot C."/>
            <person name="Roest Crollius H."/>
            <person name="Guiguen Y."/>
        </authorList>
    </citation>
    <scope>NUCLEOTIDE SEQUENCE</scope>
    <source>
        <strain evidence="23">Concon-B</strain>
    </source>
</reference>
<evidence type="ECO:0000256" key="5">
    <source>
        <dbReference type="ARBA" id="ARBA00022490"/>
    </source>
</evidence>
<dbReference type="PRINTS" id="PR01789">
    <property type="entry name" value="NUCFACTORATC"/>
</dbReference>
<keyword evidence="24" id="KW-1185">Reference proteome</keyword>
<feature type="region of interest" description="Disordered" evidence="21">
    <location>
        <begin position="263"/>
        <end position="291"/>
    </location>
</feature>
<dbReference type="OrthoDB" id="5346094at2759"/>
<dbReference type="GO" id="GO:0000981">
    <property type="term" value="F:DNA-binding transcription factor activity, RNA polymerase II-specific"/>
    <property type="evidence" value="ECO:0007669"/>
    <property type="project" value="TreeGrafter"/>
</dbReference>
<dbReference type="InterPro" id="IPR014756">
    <property type="entry name" value="Ig_E-set"/>
</dbReference>
<evidence type="ECO:0000256" key="10">
    <source>
        <dbReference type="ARBA" id="ARBA00022843"/>
    </source>
</evidence>
<evidence type="ECO:0000256" key="2">
    <source>
        <dbReference type="ARBA" id="ARBA00004286"/>
    </source>
</evidence>
<dbReference type="PROSITE" id="PS50254">
    <property type="entry name" value="REL_2"/>
    <property type="match status" value="1"/>
</dbReference>
<evidence type="ECO:0000256" key="6">
    <source>
        <dbReference type="ARBA" id="ARBA00022499"/>
    </source>
</evidence>
<sequence length="1138" mass="119957">MPSDFISLLSADFDVNSPKSLYSKESVYDLLPKELQLPSSTESNTAAMSQKSGGEAGPPPLAALASDATSTSSSMSAGGPSSALPASSSPSAQPCTSVTDQSVHSGCSPGEGVSSLAAADVLGEDGRLSGAAGGGGRQAGPARRGRSRMRGAAPADHAHQAADGAEHLAAPEDLLDDSRMSCQDEPAQDSEHSGSLWMDDSASSFSLLSCGSYNDNSALPRKSRKRGPRQRPGPRPVSAQEVSMDVFDADSAQAPHFVLSQLGPDGKACPKGSSTDSSQLGGQKGGVLAGQYPVKGEGKELKILVQPETQHRARYLTEGSRGSVKDRTQQGFPTVKLEGLNEPVVLQVFVGNDAGRVKPHGFYQACRVTGRNTTACKEVDIEGTTVIEVCLDPSTNMSLAVDCVGILKLRNADVEARIGVAGSKKKSTRARLVFRVNIPRPDGSILTLQTPSSPILCTQPAGVPEILKKSLHSCSVKGGEEVFLIGKNFLKGTKVLFQENVSDEESWKAQAEIDMELFHQNHLVVKVPPYQNLAISSPVSVGIYVVTNAGRSHDVQPFTYTPEPENMVDVSVKEESPAPAKPCPFEEQIAVIQSGSCLDSALMHPMMPLVKREEVTPMELSSASSAPSVFKPTSDTIGSPQQSVEMSPSIPANGSSPYPSPYPSPLPAPLGALQKQDLVGGGPFAAGRDALLQQQQPFLLDGGEGLAVEQPPPQKQPLPLFPQDGGAQLERAVRQLQAGGFGPQLSSVLFSDRARQQQERPAEGSVAEQQQQLQSELYQCGLFQGAPRSGTPEQQGSPQAMVQNHAALFHSRPQQQQQQAALFQQAGELLSIQTSTFLQQAPSHPSPPQQLFHTPSPLGEVQDPQGALFQTTLTMLTGSSLSSPDQQPAGPALFLPDSQQAQQAGLLYCGSGHGAREQPGGLLFSQGQGTPPPQETHSAPLLFSQAGVMQAAEPMSFQDQSSETGAQQGRDGPRQGLFQDQQPMQVGPGPEQPVALFMPQTAIFAAPNGVAGLRTSSSSPVQPQPSSLFQTAVSGALTQPGQTQQTGLFLFGIQNECGQLINSAGPTLCDQLIAISQSGQRQGQGQRHSDTQIQALLGQSMCESGTAPNSLNTSQNMEKIDDLLVSLQEQSDSLSRSY</sequence>
<comment type="caution">
    <text evidence="23">The sequence shown here is derived from an EMBL/GenBank/DDBJ whole genome shotgun (WGS) entry which is preliminary data.</text>
</comment>
<keyword evidence="4" id="KW-0158">Chromosome</keyword>
<dbReference type="GO" id="GO:0033173">
    <property type="term" value="P:calcineurin-NFAT signaling cascade"/>
    <property type="evidence" value="ECO:0007669"/>
    <property type="project" value="TreeGrafter"/>
</dbReference>
<feature type="compositionally biased region" description="Low complexity" evidence="21">
    <location>
        <begin position="62"/>
        <end position="97"/>
    </location>
</feature>
<dbReference type="GO" id="GO:0045944">
    <property type="term" value="P:positive regulation of transcription by RNA polymerase II"/>
    <property type="evidence" value="ECO:0007669"/>
    <property type="project" value="UniProtKB-ARBA"/>
</dbReference>
<comment type="subcellular location">
    <subcellularLocation>
        <location evidence="2">Chromosome</location>
    </subcellularLocation>
    <subcellularLocation>
        <location evidence="3">Cytoplasm</location>
    </subcellularLocation>
    <subcellularLocation>
        <location evidence="1">Nucleus</location>
    </subcellularLocation>
</comment>
<feature type="compositionally biased region" description="Pro residues" evidence="21">
    <location>
        <begin position="658"/>
        <end position="668"/>
    </location>
</feature>
<dbReference type="CDD" id="cd07882">
    <property type="entry name" value="RHD-n_TonEBP"/>
    <property type="match status" value="1"/>
</dbReference>
<feature type="compositionally biased region" description="Polar residues" evidence="21">
    <location>
        <begin position="37"/>
        <end position="51"/>
    </location>
</feature>
<dbReference type="PANTHER" id="PTHR12533:SF10">
    <property type="entry name" value="NUCLEAR FACTOR OF ACTIVATED T-CELLS 5"/>
    <property type="match status" value="1"/>
</dbReference>
<evidence type="ECO:0000256" key="16">
    <source>
        <dbReference type="ARBA" id="ARBA00023242"/>
    </source>
</evidence>
<dbReference type="Pfam" id="PF16179">
    <property type="entry name" value="RHD_dimer"/>
    <property type="match status" value="1"/>
</dbReference>
<dbReference type="GO" id="GO:0006974">
    <property type="term" value="P:DNA damage response"/>
    <property type="evidence" value="ECO:0007669"/>
    <property type="project" value="UniProtKB-KW"/>
</dbReference>
<feature type="region of interest" description="Disordered" evidence="21">
    <location>
        <begin position="752"/>
        <end position="771"/>
    </location>
</feature>
<feature type="compositionally biased region" description="Polar residues" evidence="21">
    <location>
        <begin position="957"/>
        <end position="967"/>
    </location>
</feature>
<dbReference type="GO" id="GO:0010467">
    <property type="term" value="P:gene expression"/>
    <property type="evidence" value="ECO:0007669"/>
    <property type="project" value="UniProtKB-ARBA"/>
</dbReference>
<keyword evidence="14" id="KW-0010">Activator</keyword>
<dbReference type="SUPFAM" id="SSF49417">
    <property type="entry name" value="p53-like transcription factors"/>
    <property type="match status" value="1"/>
</dbReference>
<evidence type="ECO:0000256" key="7">
    <source>
        <dbReference type="ARBA" id="ARBA00022553"/>
    </source>
</evidence>
<dbReference type="InterPro" id="IPR032397">
    <property type="entry name" value="RHD_dimer"/>
</dbReference>
<organism evidence="23 24">
    <name type="scientific">Conger conger</name>
    <name type="common">Conger eel</name>
    <name type="synonym">Muraena conger</name>
    <dbReference type="NCBI Taxonomy" id="82655"/>
    <lineage>
        <taxon>Eukaryota</taxon>
        <taxon>Metazoa</taxon>
        <taxon>Chordata</taxon>
        <taxon>Craniata</taxon>
        <taxon>Vertebrata</taxon>
        <taxon>Euteleostomi</taxon>
        <taxon>Actinopterygii</taxon>
        <taxon>Neopterygii</taxon>
        <taxon>Teleostei</taxon>
        <taxon>Anguilliformes</taxon>
        <taxon>Congridae</taxon>
        <taxon>Conger</taxon>
    </lineage>
</organism>
<dbReference type="SUPFAM" id="SSF81296">
    <property type="entry name" value="E set domains"/>
    <property type="match status" value="1"/>
</dbReference>
<keyword evidence="10" id="KW-0832">Ubl conjugation</keyword>
<evidence type="ECO:0000256" key="21">
    <source>
        <dbReference type="SAM" id="MobiDB-lite"/>
    </source>
</evidence>
<dbReference type="GO" id="GO:0005667">
    <property type="term" value="C:transcription regulator complex"/>
    <property type="evidence" value="ECO:0007669"/>
    <property type="project" value="TreeGrafter"/>
</dbReference>
<evidence type="ECO:0000259" key="22">
    <source>
        <dbReference type="PROSITE" id="PS50254"/>
    </source>
</evidence>
<dbReference type="Gene3D" id="2.60.40.10">
    <property type="entry name" value="Immunoglobulins"/>
    <property type="match status" value="1"/>
</dbReference>
<accession>A0A9Q1DI02</accession>
<feature type="region of interest" description="Disordered" evidence="21">
    <location>
        <begin position="618"/>
        <end position="668"/>
    </location>
</feature>
<evidence type="ECO:0000256" key="8">
    <source>
        <dbReference type="ARBA" id="ARBA00022763"/>
    </source>
</evidence>
<dbReference type="EMBL" id="JAFJMO010000007">
    <property type="protein sequence ID" value="KAJ8271417.1"/>
    <property type="molecule type" value="Genomic_DNA"/>
</dbReference>
<dbReference type="InterPro" id="IPR037059">
    <property type="entry name" value="RHD_DNA_bind_dom_sf"/>
</dbReference>
<feature type="region of interest" description="Disordered" evidence="21">
    <location>
        <begin position="35"/>
        <end position="111"/>
    </location>
</feature>
<evidence type="ECO:0000256" key="4">
    <source>
        <dbReference type="ARBA" id="ARBA00022454"/>
    </source>
</evidence>
<dbReference type="AlphaFoldDB" id="A0A9Q1DI02"/>
<dbReference type="GO" id="GO:1902531">
    <property type="term" value="P:regulation of intracellular signal transduction"/>
    <property type="evidence" value="ECO:0007669"/>
    <property type="project" value="UniProtKB-ARBA"/>
</dbReference>
<evidence type="ECO:0000256" key="20">
    <source>
        <dbReference type="ARBA" id="ARBA00080722"/>
    </source>
</evidence>
<evidence type="ECO:0000256" key="13">
    <source>
        <dbReference type="ARBA" id="ARBA00023125"/>
    </source>
</evidence>
<keyword evidence="9" id="KW-0013">ADP-ribosylation</keyword>
<evidence type="ECO:0000256" key="14">
    <source>
        <dbReference type="ARBA" id="ARBA00023159"/>
    </source>
</evidence>
<feature type="domain" description="RHD" evidence="22">
    <location>
        <begin position="295"/>
        <end position="462"/>
    </location>
</feature>
<feature type="compositionally biased region" description="Polar residues" evidence="21">
    <location>
        <begin position="272"/>
        <end position="281"/>
    </location>
</feature>
<evidence type="ECO:0000256" key="1">
    <source>
        <dbReference type="ARBA" id="ARBA00004123"/>
    </source>
</evidence>
<keyword evidence="11" id="KW-0007">Acetylation</keyword>
<feature type="region of interest" description="Disordered" evidence="21">
    <location>
        <begin position="954"/>
        <end position="993"/>
    </location>
</feature>
<keyword evidence="13" id="KW-0238">DNA-binding</keyword>
<evidence type="ECO:0000256" key="18">
    <source>
        <dbReference type="ARBA" id="ARBA00065799"/>
    </source>
</evidence>
<dbReference type="InterPro" id="IPR008967">
    <property type="entry name" value="p53-like_TF_DNA-bd_sf"/>
</dbReference>
<feature type="region of interest" description="Disordered" evidence="21">
    <location>
        <begin position="126"/>
        <end position="163"/>
    </location>
</feature>
<name>A0A9Q1DI02_CONCO</name>
<dbReference type="CDD" id="cd01178">
    <property type="entry name" value="IPT_NFAT"/>
    <property type="match status" value="1"/>
</dbReference>
<dbReference type="GO" id="GO:0005634">
    <property type="term" value="C:nucleus"/>
    <property type="evidence" value="ECO:0007669"/>
    <property type="project" value="UniProtKB-SubCell"/>
</dbReference>
<dbReference type="InterPro" id="IPR015646">
    <property type="entry name" value="NFAT5_RHD_DNA-bd"/>
</dbReference>
<dbReference type="FunFam" id="2.60.40.340:FF:000002">
    <property type="entry name" value="Nuclear factor of activated T-cells 5, tonicity-responsive"/>
    <property type="match status" value="1"/>
</dbReference>
<dbReference type="GO" id="GO:0005694">
    <property type="term" value="C:chromosome"/>
    <property type="evidence" value="ECO:0007669"/>
    <property type="project" value="UniProtKB-SubCell"/>
</dbReference>
<keyword evidence="16" id="KW-0539">Nucleus</keyword>
<feature type="compositionally biased region" description="Basic and acidic residues" evidence="21">
    <location>
        <begin position="752"/>
        <end position="762"/>
    </location>
</feature>